<dbReference type="Pfam" id="PF03881">
    <property type="entry name" value="Fructosamin_kin"/>
    <property type="match status" value="1"/>
</dbReference>
<proteinExistence type="inferred from homology"/>
<evidence type="ECO:0000313" key="4">
    <source>
        <dbReference type="Proteomes" id="UP000236893"/>
    </source>
</evidence>
<gene>
    <name evidence="3" type="ORF">C3K47_06275</name>
</gene>
<reference evidence="3 4" key="1">
    <citation type="submission" date="2018-01" db="EMBL/GenBank/DDBJ databases">
        <authorList>
            <person name="Gaut B.S."/>
            <person name="Morton B.R."/>
            <person name="Clegg M.T."/>
            <person name="Duvall M.R."/>
        </authorList>
    </citation>
    <scope>NUCLEOTIDE SEQUENCE [LARGE SCALE GENOMIC DNA]</scope>
    <source>
        <strain evidence="3 4">HR-AV</strain>
    </source>
</reference>
<dbReference type="Gene3D" id="3.30.200.20">
    <property type="entry name" value="Phosphorylase Kinase, domain 1"/>
    <property type="match status" value="1"/>
</dbReference>
<dbReference type="InterPro" id="IPR011009">
    <property type="entry name" value="Kinase-like_dom_sf"/>
</dbReference>
<dbReference type="OrthoDB" id="5291879at2"/>
<dbReference type="GO" id="GO:0016301">
    <property type="term" value="F:kinase activity"/>
    <property type="evidence" value="ECO:0007669"/>
    <property type="project" value="UniProtKB-UniRule"/>
</dbReference>
<evidence type="ECO:0000313" key="3">
    <source>
        <dbReference type="EMBL" id="POY37365.1"/>
    </source>
</evidence>
<comment type="caution">
    <text evidence="3">The sequence shown here is derived from an EMBL/GenBank/DDBJ whole genome shotgun (WGS) entry which is preliminary data.</text>
</comment>
<keyword evidence="2" id="KW-0808">Transferase</keyword>
<keyword evidence="2 3" id="KW-0418">Kinase</keyword>
<keyword evidence="4" id="KW-1185">Reference proteome</keyword>
<dbReference type="Gene3D" id="3.90.1200.10">
    <property type="match status" value="1"/>
</dbReference>
<evidence type="ECO:0000256" key="2">
    <source>
        <dbReference type="PIRNR" id="PIRNR006221"/>
    </source>
</evidence>
<dbReference type="RefSeq" id="WP_103788273.1">
    <property type="nucleotide sequence ID" value="NZ_PQVF01000004.1"/>
</dbReference>
<organism evidence="3 4">
    <name type="scientific">Solitalea longa</name>
    <dbReference type="NCBI Taxonomy" id="2079460"/>
    <lineage>
        <taxon>Bacteria</taxon>
        <taxon>Pseudomonadati</taxon>
        <taxon>Bacteroidota</taxon>
        <taxon>Sphingobacteriia</taxon>
        <taxon>Sphingobacteriales</taxon>
        <taxon>Sphingobacteriaceae</taxon>
        <taxon>Solitalea</taxon>
    </lineage>
</organism>
<accession>A0A2S5A495</accession>
<dbReference type="PANTHER" id="PTHR12149:SF8">
    <property type="entry name" value="PROTEIN-RIBULOSAMINE 3-KINASE"/>
    <property type="match status" value="1"/>
</dbReference>
<dbReference type="Proteomes" id="UP000236893">
    <property type="component" value="Unassembled WGS sequence"/>
</dbReference>
<protein>
    <submittedName>
        <fullName evidence="3">Ketosamine-3-kinase</fullName>
    </submittedName>
</protein>
<evidence type="ECO:0000256" key="1">
    <source>
        <dbReference type="ARBA" id="ARBA00009460"/>
    </source>
</evidence>
<dbReference type="PANTHER" id="PTHR12149">
    <property type="entry name" value="FRUCTOSAMINE 3 KINASE-RELATED PROTEIN"/>
    <property type="match status" value="1"/>
</dbReference>
<comment type="similarity">
    <text evidence="1 2">Belongs to the fructosamine kinase family.</text>
</comment>
<dbReference type="EMBL" id="PQVF01000004">
    <property type="protein sequence ID" value="POY37365.1"/>
    <property type="molecule type" value="Genomic_DNA"/>
</dbReference>
<sequence length="287" mass="33024">MKTIFQQALSQALNTEVTVTDFRALEGGSISKAAKIESNEGPFFIKWNDASYHKLFETEELGLLKLRKVLPDFVPQFIGSGIVDYTAFIILEWIEPAKLKPDYWEDFGKKMALLHQNSDNSYGLDYTNFIGSLPQYNAIGNSWIDFFITNRLQVLIENAFNKNLLGNSHLKKFFGFYSKLYSLIPEEKPALLHGDLWTGNVLCGNDGLVRVCDPAIYYGHREMDLAMTTLFGVFNERFYDTYNQYFPLEPGYKERFNIHNLYPLLVHLNLFGLSYLSPIEQILKAYA</sequence>
<dbReference type="SUPFAM" id="SSF56112">
    <property type="entry name" value="Protein kinase-like (PK-like)"/>
    <property type="match status" value="1"/>
</dbReference>
<dbReference type="InterPro" id="IPR016477">
    <property type="entry name" value="Fructo-/Ketosamine-3-kinase"/>
</dbReference>
<dbReference type="AlphaFoldDB" id="A0A2S5A495"/>
<dbReference type="PIRSF" id="PIRSF006221">
    <property type="entry name" value="Ketosamine-3-kinase"/>
    <property type="match status" value="1"/>
</dbReference>
<name>A0A2S5A495_9SPHI</name>